<comment type="caution">
    <text evidence="1">The sequence shown here is derived from an EMBL/GenBank/DDBJ whole genome shotgun (WGS) entry which is preliminary data.</text>
</comment>
<dbReference type="EMBL" id="AHFK01000088">
    <property type="protein sequence ID" value="EOQ04486.1"/>
    <property type="molecule type" value="Genomic_DNA"/>
</dbReference>
<sequence length="45" mass="5592">MLCPRCSEEKKVEMIPMYDEFPNWIFFCRECDYRHENSEQSPLPY</sequence>
<evidence type="ECO:0000313" key="2">
    <source>
        <dbReference type="Proteomes" id="UP000014028"/>
    </source>
</evidence>
<reference evidence="1 2" key="1">
    <citation type="submission" date="2012-12" db="EMBL/GenBank/DDBJ databases">
        <title>The Genome Sequence of Bacillus cereus VD184.</title>
        <authorList>
            <consortium name="The Broad Institute Genome Sequencing Platform"/>
            <consortium name="The Broad Institute Genome Sequencing Center for Infectious Disease"/>
            <person name="Feldgarden M."/>
            <person name="Van der Auwera G.A."/>
            <person name="Mahillon J."/>
            <person name="Duprez V."/>
            <person name="Timmery S."/>
            <person name="Mattelet C."/>
            <person name="Dierick K."/>
            <person name="Sun M."/>
            <person name="Yu Z."/>
            <person name="Zhu L."/>
            <person name="Hu X."/>
            <person name="Shank E.B."/>
            <person name="Swiecicka I."/>
            <person name="Hansen B.M."/>
            <person name="Andrup L."/>
            <person name="Walker B."/>
            <person name="Young S.K."/>
            <person name="Zeng Q."/>
            <person name="Gargeya S."/>
            <person name="Fitzgerald M."/>
            <person name="Haas B."/>
            <person name="Abouelleil A."/>
            <person name="Alvarado L."/>
            <person name="Arachchi H.M."/>
            <person name="Berlin A.M."/>
            <person name="Chapman S.B."/>
            <person name="Dewar J."/>
            <person name="Goldberg J."/>
            <person name="Griggs A."/>
            <person name="Gujja S."/>
            <person name="Hansen M."/>
            <person name="Howarth C."/>
            <person name="Imamovic A."/>
            <person name="Larimer J."/>
            <person name="McCowan C."/>
            <person name="Murphy C."/>
            <person name="Neiman D."/>
            <person name="Pearson M."/>
            <person name="Priest M."/>
            <person name="Roberts A."/>
            <person name="Saif S."/>
            <person name="Shea T."/>
            <person name="Sisk P."/>
            <person name="Sykes S."/>
            <person name="Wortman J."/>
            <person name="Nusbaum C."/>
            <person name="Birren B."/>
        </authorList>
    </citation>
    <scope>NUCLEOTIDE SEQUENCE [LARGE SCALE GENOMIC DNA]</scope>
    <source>
        <strain evidence="1 2">VD184</strain>
    </source>
</reference>
<name>A0A9W5R235_BACCE</name>
<accession>A0A9W5R235</accession>
<organism evidence="1 2">
    <name type="scientific">Bacillus cereus VD184</name>
    <dbReference type="NCBI Taxonomy" id="1053242"/>
    <lineage>
        <taxon>Bacteria</taxon>
        <taxon>Bacillati</taxon>
        <taxon>Bacillota</taxon>
        <taxon>Bacilli</taxon>
        <taxon>Bacillales</taxon>
        <taxon>Bacillaceae</taxon>
        <taxon>Bacillus</taxon>
        <taxon>Bacillus cereus group</taxon>
    </lineage>
</organism>
<gene>
    <name evidence="1" type="ORF">IKC_05988</name>
</gene>
<protein>
    <submittedName>
        <fullName evidence="1">Uncharacterized protein</fullName>
    </submittedName>
</protein>
<evidence type="ECO:0000313" key="1">
    <source>
        <dbReference type="EMBL" id="EOQ04486.1"/>
    </source>
</evidence>
<dbReference type="Proteomes" id="UP000014028">
    <property type="component" value="Unassembled WGS sequence"/>
</dbReference>
<dbReference type="AlphaFoldDB" id="A0A9W5R235"/>
<proteinExistence type="predicted"/>